<dbReference type="Pfam" id="PF07675">
    <property type="entry name" value="Cleaved_Adhesin"/>
    <property type="match status" value="1"/>
</dbReference>
<protein>
    <submittedName>
        <fullName evidence="5">DUF2436 domain-containing protein</fullName>
    </submittedName>
</protein>
<dbReference type="EMBL" id="JADIMZ010000059">
    <property type="protein sequence ID" value="MBO8432438.1"/>
    <property type="molecule type" value="Genomic_DNA"/>
</dbReference>
<organism evidence="5 6">
    <name type="scientific">Candidatus Pullibacteroides excrementavium</name>
    <dbReference type="NCBI Taxonomy" id="2840905"/>
    <lineage>
        <taxon>Bacteria</taxon>
        <taxon>Pseudomonadati</taxon>
        <taxon>Bacteroidota</taxon>
        <taxon>Bacteroidia</taxon>
        <taxon>Bacteroidales</taxon>
        <taxon>Candidatus Pullibacteroides</taxon>
    </lineage>
</organism>
<accession>A0A9D9DRZ6</accession>
<reference evidence="5" key="2">
    <citation type="journal article" date="2021" name="PeerJ">
        <title>Extensive microbial diversity within the chicken gut microbiome revealed by metagenomics and culture.</title>
        <authorList>
            <person name="Gilroy R."/>
            <person name="Ravi A."/>
            <person name="Getino M."/>
            <person name="Pursley I."/>
            <person name="Horton D.L."/>
            <person name="Alikhan N.F."/>
            <person name="Baker D."/>
            <person name="Gharbi K."/>
            <person name="Hall N."/>
            <person name="Watson M."/>
            <person name="Adriaenssens E.M."/>
            <person name="Foster-Nyarko E."/>
            <person name="Jarju S."/>
            <person name="Secka A."/>
            <person name="Antonio M."/>
            <person name="Oren A."/>
            <person name="Chaudhuri R.R."/>
            <person name="La Ragione R."/>
            <person name="Hildebrand F."/>
            <person name="Pallen M.J."/>
        </authorList>
    </citation>
    <scope>NUCLEOTIDE SEQUENCE</scope>
    <source>
        <strain evidence="5">2889</strain>
    </source>
</reference>
<sequence>MKQIASLLLGTVMGFGFALGQTSGLNSGPVSFSLKKSERDFKIGEPSKVCLRLAEVRSFSNKDNARVTLNVQMDWGDNSGYQLLLDAEHDTYGAVIPAEGPLCTGEAPEGLYEDNFEYKLPLDASAVFEDYAVVGAGESQSIEIPAGIYDYCVVNPSPENPENEAAIWIASGTAGKGDDVEFLAGSEYVFVIEEFNEGDYCTMQYVPGIDVAVKSIEAPVSGESLTSSEKVRVVVENRGAQDLSGISLSYTVNGKNPVTELVEETLAAGQSMAYDFKSLADLSLKGVFYTIEVAATVFGDVAEENDTMRTVVFHEGPIQPPFICNFDMESDMDLWNILNPDNDVTWQWNEVGSNVEILYDFNNPLNDYLVTKYPVHLKPGTAYIVFDYNAYATYPESMAVLYGQSAEPVEMAEIGRMEGFVAGGNPYFLKELEIEEEGDYYFALYAFSEALMYGIYVDNLEIGEGRYPAHPDLELLEVVLPGSGCDLSAESPVQIHVANRGRADILSYEMSYSVNGEKSSRQTFGLLKTGKDTVITFAEAADLSVAGTSYEVSVTGFVLESSSAEEVVLDNNRGVGITTNYEPLPLPYVTDFSDTAQTGNWISENHWYWDPTWGGYVSDASHAPLVSRCVVLEEGETYRFAMEYKPGATLWGMPLPETFTIRMGLSGTDRSDWHIIWTDTGAYETEFISGDTTFLCEQAGNYAFEISSTNLFIKNIKVEEVLDYDLSLTSFSLPWAYRMPIDQMAGIHTAGTSVQNRGGLPVEAKVEVWHDTVCLGSDTVIMNLLDEIASSQIAFRLPDLKPGDSIRLMATTWILEHADEDKTADNSRYIDVIVTDEEMGYDRVSDEMFANADDYVIGAETELAAGLVFTLIERDTLTDVAVGWGMPEDEPVWIRVYEWNAQDTCLGTLLYEMQGSTGTESGFVRYELPGLLLEPGEYMIAESTAGFMLMADRGEGGFYVLSNDKPIFQQNLGIPAIRAVFGHDAVVRAEDVAVKSILSPDGDGWFAANEKVEVEVQNVGYQKANASIGLWLNSVLVDTQAVRLEPYEIKSVVFEADLSQASTEYALMAVSRMEGDEYAGNDTAVKVVNSFAPANPYVMDFEYCQDFALSDFTPAWTTVDADGAIVGWWNNTAFALEQMTCGFVAFNPDKTEPSLLAELGDKIAPHGGKRYGASIFVYEDVNDDWLISPKLRLPSHGPKMEFYVKSFLDELGLERYNVLVSSTDNALESFSVIGSTREAPVTWTKVEVDLSEYAGQEVYLAIQCVSEDNFMFMIDDIKVYEPTGNEGVAGLDTGLTLYPNPADDKVWIRSTVGIRQVSILNMAGVLLYSSAENLNQAEFRYDVSTLPSGLYYVRVLTDYGFSLLKFLVR</sequence>
<dbReference type="InterPro" id="IPR026444">
    <property type="entry name" value="Secre_tail"/>
</dbReference>
<feature type="domain" description="Cleaved adhesin" evidence="2">
    <location>
        <begin position="1182"/>
        <end position="1279"/>
    </location>
</feature>
<evidence type="ECO:0000259" key="3">
    <source>
        <dbReference type="Pfam" id="PF10365"/>
    </source>
</evidence>
<dbReference type="NCBIfam" id="NF038128">
    <property type="entry name" value="choice_anch_J"/>
    <property type="match status" value="1"/>
</dbReference>
<keyword evidence="1" id="KW-0378">Hydrolase</keyword>
<comment type="caution">
    <text evidence="5">The sequence shown here is derived from an EMBL/GenBank/DDBJ whole genome shotgun (WGS) entry which is preliminary data.</text>
</comment>
<feature type="domain" description="Peptidase C25 gingipain C-terminal" evidence="3">
    <location>
        <begin position="55"/>
        <end position="201"/>
    </location>
</feature>
<dbReference type="InterPro" id="IPR011628">
    <property type="entry name" value="Cleaved_adhesin"/>
</dbReference>
<dbReference type="InterPro" id="IPR018832">
    <property type="entry name" value="Pept_C25_gingipain_C"/>
</dbReference>
<dbReference type="Proteomes" id="UP000823612">
    <property type="component" value="Unassembled WGS sequence"/>
</dbReference>
<evidence type="ECO:0000259" key="4">
    <source>
        <dbReference type="Pfam" id="PF18962"/>
    </source>
</evidence>
<dbReference type="NCBIfam" id="TIGR04183">
    <property type="entry name" value="Por_Secre_tail"/>
    <property type="match status" value="1"/>
</dbReference>
<evidence type="ECO:0000313" key="5">
    <source>
        <dbReference type="EMBL" id="MBO8432438.1"/>
    </source>
</evidence>
<evidence type="ECO:0000259" key="2">
    <source>
        <dbReference type="Pfam" id="PF07675"/>
    </source>
</evidence>
<name>A0A9D9DRZ6_9BACT</name>
<evidence type="ECO:0000256" key="1">
    <source>
        <dbReference type="ARBA" id="ARBA00022801"/>
    </source>
</evidence>
<reference evidence="5" key="1">
    <citation type="submission" date="2020-10" db="EMBL/GenBank/DDBJ databases">
        <authorList>
            <person name="Gilroy R."/>
        </authorList>
    </citation>
    <scope>NUCLEOTIDE SEQUENCE</scope>
    <source>
        <strain evidence="5">2889</strain>
    </source>
</reference>
<proteinExistence type="predicted"/>
<evidence type="ECO:0000313" key="6">
    <source>
        <dbReference type="Proteomes" id="UP000823612"/>
    </source>
</evidence>
<dbReference type="Pfam" id="PF18962">
    <property type="entry name" value="Por_Secre_tail"/>
    <property type="match status" value="1"/>
</dbReference>
<dbReference type="GO" id="GO:0016787">
    <property type="term" value="F:hydrolase activity"/>
    <property type="evidence" value="ECO:0007669"/>
    <property type="project" value="UniProtKB-KW"/>
</dbReference>
<dbReference type="Pfam" id="PF10365">
    <property type="entry name" value="DUF2436"/>
    <property type="match status" value="1"/>
</dbReference>
<gene>
    <name evidence="5" type="ORF">IAB08_03980</name>
</gene>
<feature type="domain" description="Secretion system C-terminal sorting" evidence="4">
    <location>
        <begin position="1297"/>
        <end position="1360"/>
    </location>
</feature>
<dbReference type="Gene3D" id="2.60.120.200">
    <property type="match status" value="2"/>
</dbReference>